<evidence type="ECO:0000256" key="1">
    <source>
        <dbReference type="SAM" id="Coils"/>
    </source>
</evidence>
<feature type="compositionally biased region" description="Polar residues" evidence="2">
    <location>
        <begin position="102"/>
        <end position="115"/>
    </location>
</feature>
<dbReference type="EnsemblMetazoa" id="CJA23045c.1">
    <property type="protein sequence ID" value="CJA23045c.1"/>
    <property type="gene ID" value="WBGene00178617"/>
</dbReference>
<organism evidence="3 4">
    <name type="scientific">Caenorhabditis japonica</name>
    <dbReference type="NCBI Taxonomy" id="281687"/>
    <lineage>
        <taxon>Eukaryota</taxon>
        <taxon>Metazoa</taxon>
        <taxon>Ecdysozoa</taxon>
        <taxon>Nematoda</taxon>
        <taxon>Chromadorea</taxon>
        <taxon>Rhabditida</taxon>
        <taxon>Rhabditina</taxon>
        <taxon>Rhabditomorpha</taxon>
        <taxon>Rhabditoidea</taxon>
        <taxon>Rhabditidae</taxon>
        <taxon>Peloderinae</taxon>
        <taxon>Caenorhabditis</taxon>
    </lineage>
</organism>
<evidence type="ECO:0000313" key="4">
    <source>
        <dbReference type="Proteomes" id="UP000005237"/>
    </source>
</evidence>
<sequence length="193" mass="20757">MANPSWTTDTCLPRFTGNTTIQPSHLLSLKNAVVIDFNAINARMSEATSQVQAEMTAVVQLSQQRGGSVKAAEQHIEALRQRIEAIEDELAVRQAAVASAGKSHQASRSPTSSGTRARAAGPQRSDSIIEKNKSLINPTTNVTSVVADHAVCAIGHLLFFSHTLSLSLIDNSAKERRGEWCLGPRPNHPPAKM</sequence>
<dbReference type="AlphaFoldDB" id="A0A8R1I502"/>
<reference evidence="4" key="1">
    <citation type="submission" date="2010-08" db="EMBL/GenBank/DDBJ databases">
        <authorList>
            <consortium name="Caenorhabditis japonica Sequencing Consortium"/>
            <person name="Wilson R.K."/>
        </authorList>
    </citation>
    <scope>NUCLEOTIDE SEQUENCE [LARGE SCALE GENOMIC DNA]</scope>
    <source>
        <strain evidence="4">DF5081</strain>
    </source>
</reference>
<accession>A0A8R1I502</accession>
<feature type="region of interest" description="Disordered" evidence="2">
    <location>
        <begin position="97"/>
        <end position="132"/>
    </location>
</feature>
<proteinExistence type="predicted"/>
<reference evidence="3" key="2">
    <citation type="submission" date="2022-06" db="UniProtKB">
        <authorList>
            <consortium name="EnsemblMetazoa"/>
        </authorList>
    </citation>
    <scope>IDENTIFICATION</scope>
    <source>
        <strain evidence="3">DF5081</strain>
    </source>
</reference>
<name>A0A8R1I502_CAEJA</name>
<evidence type="ECO:0000256" key="2">
    <source>
        <dbReference type="SAM" id="MobiDB-lite"/>
    </source>
</evidence>
<feature type="coiled-coil region" evidence="1">
    <location>
        <begin position="69"/>
        <end position="96"/>
    </location>
</feature>
<keyword evidence="1" id="KW-0175">Coiled coil</keyword>
<keyword evidence="4" id="KW-1185">Reference proteome</keyword>
<protein>
    <submittedName>
        <fullName evidence="3">Retrotrans_gag domain-containing protein</fullName>
    </submittedName>
</protein>
<dbReference type="Proteomes" id="UP000005237">
    <property type="component" value="Unassembled WGS sequence"/>
</dbReference>
<evidence type="ECO:0000313" key="3">
    <source>
        <dbReference type="EnsemblMetazoa" id="CJA23045c.1"/>
    </source>
</evidence>